<dbReference type="EMBL" id="NHOQ01000034">
    <property type="protein sequence ID" value="PWA33468.1"/>
    <property type="molecule type" value="Genomic_DNA"/>
</dbReference>
<gene>
    <name evidence="2" type="ORF">CCH79_00007590</name>
</gene>
<keyword evidence="3" id="KW-1185">Reference proteome</keyword>
<evidence type="ECO:0000256" key="1">
    <source>
        <dbReference type="SAM" id="MobiDB-lite"/>
    </source>
</evidence>
<organism evidence="2 3">
    <name type="scientific">Gambusia affinis</name>
    <name type="common">Western mosquitofish</name>
    <name type="synonym">Heterandria affinis</name>
    <dbReference type="NCBI Taxonomy" id="33528"/>
    <lineage>
        <taxon>Eukaryota</taxon>
        <taxon>Metazoa</taxon>
        <taxon>Chordata</taxon>
        <taxon>Craniata</taxon>
        <taxon>Vertebrata</taxon>
        <taxon>Euteleostomi</taxon>
        <taxon>Actinopterygii</taxon>
        <taxon>Neopterygii</taxon>
        <taxon>Teleostei</taxon>
        <taxon>Neoteleostei</taxon>
        <taxon>Acanthomorphata</taxon>
        <taxon>Ovalentaria</taxon>
        <taxon>Atherinomorphae</taxon>
        <taxon>Cyprinodontiformes</taxon>
        <taxon>Poeciliidae</taxon>
        <taxon>Poeciliinae</taxon>
        <taxon>Gambusia</taxon>
    </lineage>
</organism>
<dbReference type="AlphaFoldDB" id="A0A315WDA7"/>
<feature type="region of interest" description="Disordered" evidence="1">
    <location>
        <begin position="1"/>
        <end position="186"/>
    </location>
</feature>
<name>A0A315WDA7_GAMAF</name>
<accession>A0A315WDA7</accession>
<reference evidence="2 3" key="1">
    <citation type="journal article" date="2018" name="G3 (Bethesda)">
        <title>A High-Quality Reference Genome for the Invasive Mosquitofish Gambusia affinis Using a Chicago Library.</title>
        <authorList>
            <person name="Hoffberg S.L."/>
            <person name="Troendle N.J."/>
            <person name="Glenn T.C."/>
            <person name="Mahmud O."/>
            <person name="Louha S."/>
            <person name="Chalopin D."/>
            <person name="Bennetzen J.L."/>
            <person name="Mauricio R."/>
        </authorList>
    </citation>
    <scope>NUCLEOTIDE SEQUENCE [LARGE SCALE GENOMIC DNA]</scope>
    <source>
        <strain evidence="2">NE01/NJP1002.9</strain>
        <tissue evidence="2">Muscle</tissue>
    </source>
</reference>
<feature type="compositionally biased region" description="Polar residues" evidence="1">
    <location>
        <begin position="36"/>
        <end position="61"/>
    </location>
</feature>
<feature type="compositionally biased region" description="Low complexity" evidence="1">
    <location>
        <begin position="101"/>
        <end position="117"/>
    </location>
</feature>
<comment type="caution">
    <text evidence="2">The sequence shown here is derived from an EMBL/GenBank/DDBJ whole genome shotgun (WGS) entry which is preliminary data.</text>
</comment>
<sequence length="186" mass="20279">MGEQGQKNEAFGATTERATPAKVTAKRNPDKPLRYQDSNDLSEMQSVESFVTSVYPETSKGSYEVLDPKAGADSPSRRKTQTGTDKTQQLHKTSRHVQGRSQEQIIGQGKQQGSDGQTDPDSEEGTMVRSGRAMQSTNVQIQGERVDADKSTETSWESAEVNNGKLAVVHNSKDPSRLSAPVKSRP</sequence>
<proteinExistence type="predicted"/>
<feature type="non-terminal residue" evidence="2">
    <location>
        <position position="186"/>
    </location>
</feature>
<protein>
    <submittedName>
        <fullName evidence="2">Uncharacterized protein</fullName>
    </submittedName>
</protein>
<feature type="compositionally biased region" description="Polar residues" evidence="1">
    <location>
        <begin position="81"/>
        <end position="91"/>
    </location>
</feature>
<dbReference type="Proteomes" id="UP000250572">
    <property type="component" value="Unassembled WGS sequence"/>
</dbReference>
<evidence type="ECO:0000313" key="3">
    <source>
        <dbReference type="Proteomes" id="UP000250572"/>
    </source>
</evidence>
<evidence type="ECO:0000313" key="2">
    <source>
        <dbReference type="EMBL" id="PWA33468.1"/>
    </source>
</evidence>